<keyword evidence="1" id="KW-1133">Transmembrane helix</keyword>
<gene>
    <name evidence="2" type="ORF">SAMN04488065_0952</name>
</gene>
<dbReference type="AlphaFoldDB" id="A0A1H3WLS7"/>
<dbReference type="EMBL" id="FNQT01000001">
    <property type="protein sequence ID" value="SDZ87761.1"/>
    <property type="molecule type" value="Genomic_DNA"/>
</dbReference>
<dbReference type="STRING" id="555874.SAMN04488065_0952"/>
<name>A0A1H3WLS7_9EURY</name>
<accession>A0A1H3WLS7</accession>
<evidence type="ECO:0000313" key="3">
    <source>
        <dbReference type="Proteomes" id="UP000236755"/>
    </source>
</evidence>
<keyword evidence="1" id="KW-0812">Transmembrane</keyword>
<organism evidence="2 3">
    <name type="scientific">Haloplanus vescus</name>
    <dbReference type="NCBI Taxonomy" id="555874"/>
    <lineage>
        <taxon>Archaea</taxon>
        <taxon>Methanobacteriati</taxon>
        <taxon>Methanobacteriota</taxon>
        <taxon>Stenosarchaea group</taxon>
        <taxon>Halobacteria</taxon>
        <taxon>Halobacteriales</taxon>
        <taxon>Haloferacaceae</taxon>
        <taxon>Haloplanus</taxon>
    </lineage>
</organism>
<keyword evidence="3" id="KW-1185">Reference proteome</keyword>
<protein>
    <submittedName>
        <fullName evidence="2">Uncharacterized protein</fullName>
    </submittedName>
</protein>
<feature type="transmembrane region" description="Helical" evidence="1">
    <location>
        <begin position="7"/>
        <end position="26"/>
    </location>
</feature>
<reference evidence="2 3" key="1">
    <citation type="submission" date="2016-10" db="EMBL/GenBank/DDBJ databases">
        <authorList>
            <person name="de Groot N.N."/>
        </authorList>
    </citation>
    <scope>NUCLEOTIDE SEQUENCE [LARGE SCALE GENOMIC DNA]</scope>
    <source>
        <strain evidence="2 3">CGMCC 1.8712</strain>
    </source>
</reference>
<feature type="transmembrane region" description="Helical" evidence="1">
    <location>
        <begin position="32"/>
        <end position="54"/>
    </location>
</feature>
<dbReference type="RefSeq" id="WP_092632198.1">
    <property type="nucleotide sequence ID" value="NZ_FNQT01000001.1"/>
</dbReference>
<dbReference type="Proteomes" id="UP000236755">
    <property type="component" value="Unassembled WGS sequence"/>
</dbReference>
<evidence type="ECO:0000313" key="2">
    <source>
        <dbReference type="EMBL" id="SDZ87761.1"/>
    </source>
</evidence>
<keyword evidence="1" id="KW-0472">Membrane</keyword>
<proteinExistence type="predicted"/>
<evidence type="ECO:0000256" key="1">
    <source>
        <dbReference type="SAM" id="Phobius"/>
    </source>
</evidence>
<sequence length="66" mass="6938">MTEFPVRYFIGGGCGVVAFAVMTPILGIPASFAAFVAQALAILLGSTALGIWLFDRYVADGDRPQS</sequence>